<reference evidence="13 14" key="1">
    <citation type="submission" date="2019-09" db="EMBL/GenBank/DDBJ databases">
        <title>Draft genome of the ectomycorrhizal ascomycete Sphaerosporella brunnea.</title>
        <authorList>
            <consortium name="DOE Joint Genome Institute"/>
            <person name="Benucci G.M."/>
            <person name="Marozzi G."/>
            <person name="Antonielli L."/>
            <person name="Sanchez S."/>
            <person name="Marco P."/>
            <person name="Wang X."/>
            <person name="Falini L.B."/>
            <person name="Barry K."/>
            <person name="Haridas S."/>
            <person name="Lipzen A."/>
            <person name="Labutti K."/>
            <person name="Grigoriev I.V."/>
            <person name="Murat C."/>
            <person name="Martin F."/>
            <person name="Albertini E."/>
            <person name="Donnini D."/>
            <person name="Bonito G."/>
        </authorList>
    </citation>
    <scope>NUCLEOTIDE SEQUENCE [LARGE SCALE GENOMIC DNA]</scope>
    <source>
        <strain evidence="13 14">Sb_GMNB300</strain>
    </source>
</reference>
<evidence type="ECO:0000256" key="7">
    <source>
        <dbReference type="ARBA" id="ARBA00033194"/>
    </source>
</evidence>
<evidence type="ECO:0000256" key="1">
    <source>
        <dbReference type="ARBA" id="ARBA00003747"/>
    </source>
</evidence>
<dbReference type="PROSITE" id="PS50011">
    <property type="entry name" value="PROTEIN_KINASE_DOM"/>
    <property type="match status" value="1"/>
</dbReference>
<dbReference type="InterPro" id="IPR011009">
    <property type="entry name" value="Kinase-like_dom_sf"/>
</dbReference>
<dbReference type="PROSITE" id="PS00109">
    <property type="entry name" value="PROTEIN_KINASE_TYR"/>
    <property type="match status" value="1"/>
</dbReference>
<feature type="coiled-coil region" evidence="10">
    <location>
        <begin position="81"/>
        <end position="108"/>
    </location>
</feature>
<dbReference type="InParanoid" id="A0A5J5F779"/>
<dbReference type="OrthoDB" id="1668230at2759"/>
<proteinExistence type="predicted"/>
<comment type="function">
    <text evidence="1">Component of the EKC/KEOPS complex that is required for the formation of a threonylcarbamoyl group on adenosine at position 37 (t(6)A37) in tRNAs that read codons beginning with adenine. The complex is probably involved in the transfer of the threonylcarbamoyl moiety of threonylcarbamoyl-AMP (TC-AMP) to the N6 group of A37. BUD32 has ATPase activity in the context of the EKC/KEOPS complex and likely plays a supporting role to the catalytic subunit KAE1. The EKC/KEOPS complex also promotes both telomere uncapping and telomere elongation. The complex is required for efficient recruitment of transcriptional coactivators.</text>
</comment>
<dbReference type="SMART" id="SM00220">
    <property type="entry name" value="S_TKc"/>
    <property type="match status" value="1"/>
</dbReference>
<evidence type="ECO:0000256" key="6">
    <source>
        <dbReference type="ARBA" id="ARBA00030980"/>
    </source>
</evidence>
<dbReference type="SUPFAM" id="SSF56112">
    <property type="entry name" value="Protein kinase-like (PK-like)"/>
    <property type="match status" value="1"/>
</dbReference>
<evidence type="ECO:0000256" key="10">
    <source>
        <dbReference type="SAM" id="Coils"/>
    </source>
</evidence>
<dbReference type="InterPro" id="IPR000719">
    <property type="entry name" value="Prot_kinase_dom"/>
</dbReference>
<comment type="caution">
    <text evidence="13">The sequence shown here is derived from an EMBL/GenBank/DDBJ whole genome shotgun (WGS) entry which is preliminary data.</text>
</comment>
<feature type="compositionally biased region" description="Basic residues" evidence="11">
    <location>
        <begin position="166"/>
        <end position="175"/>
    </location>
</feature>
<evidence type="ECO:0000256" key="3">
    <source>
        <dbReference type="ARBA" id="ARBA00012513"/>
    </source>
</evidence>
<sequence length="616" mass="69446">MDAFTPPVTPPPPAFTLKYDDIVPEADAQFTPAQNGCSRFAVFSATVTQDLGLAFQVLVRSIQSHARNVLYQSQQVLHKHIESLNVKIAALQEQIGTLKEDNASLKGKAALARERFARQEELEQALRDRARSEQKPGLSPSPPRPHRFSNKAGFKKDLEFPLGPSKRSKIPRKNSRLAADVEKLKKMKEHAERSQPAGRDGKQETIYTFVCEILQRELSGSSKLAEVEMKPYSMTITNDILGQGVYHIERMAHAQPERRKFSVMIINIWENVLITLEIVNGERIGMHYGPMDFYKALDVLKYILADEDQQTKAFAFSDSLGDVERPLNTTKMSRVGEFKLKHIPKDLVCVQPLRSVTSIAVKRSRRDDLAMKAEIELPLNISDANIRGLPQMIFYSPDYMEFGVTPCGRPVDLDHVRALPRMAQKVLTQILDALLWLHSKDIIHRDVRWDNIVLTSVDEAYLIDFGCAIARTSERIYYRGGFICCPPKLIGKLKDHLYIASFEDDYLAYVLLANALLYPRSVIGFEPWSIDDPDSAATLTLRQLWYELHRSPPWSPFVEAARRQDIEGLRNIRTLVTALRSDVCDSAGDAAGAVDWGDVYAADDEPEVDISGLVIA</sequence>
<dbReference type="Gene3D" id="1.10.510.10">
    <property type="entry name" value="Transferase(Phosphotransferase) domain 1"/>
    <property type="match status" value="1"/>
</dbReference>
<gene>
    <name evidence="13" type="ORF">FN846DRAFT_887345</name>
</gene>
<dbReference type="EMBL" id="VXIS01000026">
    <property type="protein sequence ID" value="KAA8912228.1"/>
    <property type="molecule type" value="Genomic_DNA"/>
</dbReference>
<accession>A0A5J5F779</accession>
<keyword evidence="10" id="KW-0175">Coiled coil</keyword>
<organism evidence="13 14">
    <name type="scientific">Sphaerosporella brunnea</name>
    <dbReference type="NCBI Taxonomy" id="1250544"/>
    <lineage>
        <taxon>Eukaryota</taxon>
        <taxon>Fungi</taxon>
        <taxon>Dikarya</taxon>
        <taxon>Ascomycota</taxon>
        <taxon>Pezizomycotina</taxon>
        <taxon>Pezizomycetes</taxon>
        <taxon>Pezizales</taxon>
        <taxon>Pyronemataceae</taxon>
        <taxon>Sphaerosporella</taxon>
    </lineage>
</organism>
<evidence type="ECO:0000256" key="2">
    <source>
        <dbReference type="ARBA" id="ARBA00011534"/>
    </source>
</evidence>
<keyword evidence="14" id="KW-1185">Reference proteome</keyword>
<dbReference type="GO" id="GO:0004674">
    <property type="term" value="F:protein serine/threonine kinase activity"/>
    <property type="evidence" value="ECO:0007669"/>
    <property type="project" value="UniProtKB-EC"/>
</dbReference>
<evidence type="ECO:0000259" key="12">
    <source>
        <dbReference type="PROSITE" id="PS50011"/>
    </source>
</evidence>
<dbReference type="EC" id="2.7.11.1" evidence="3"/>
<comment type="subunit">
    <text evidence="2">Component of the EKC/KEOPS complex composed of at least BUD32, CGI121, GON7, KAE1 and PCC1; the whole complex dimerizes.</text>
</comment>
<evidence type="ECO:0000313" key="14">
    <source>
        <dbReference type="Proteomes" id="UP000326924"/>
    </source>
</evidence>
<evidence type="ECO:0000256" key="4">
    <source>
        <dbReference type="ARBA" id="ARBA00013948"/>
    </source>
</evidence>
<comment type="catalytic activity">
    <reaction evidence="9">
        <text>L-seryl-[protein] + ATP = O-phospho-L-seryl-[protein] + ADP + H(+)</text>
        <dbReference type="Rhea" id="RHEA:17989"/>
        <dbReference type="Rhea" id="RHEA-COMP:9863"/>
        <dbReference type="Rhea" id="RHEA-COMP:11604"/>
        <dbReference type="ChEBI" id="CHEBI:15378"/>
        <dbReference type="ChEBI" id="CHEBI:29999"/>
        <dbReference type="ChEBI" id="CHEBI:30616"/>
        <dbReference type="ChEBI" id="CHEBI:83421"/>
        <dbReference type="ChEBI" id="CHEBI:456216"/>
        <dbReference type="EC" id="2.7.11.1"/>
    </reaction>
</comment>
<dbReference type="GO" id="GO:0005524">
    <property type="term" value="F:ATP binding"/>
    <property type="evidence" value="ECO:0007669"/>
    <property type="project" value="InterPro"/>
</dbReference>
<dbReference type="AlphaFoldDB" id="A0A5J5F779"/>
<evidence type="ECO:0000256" key="8">
    <source>
        <dbReference type="ARBA" id="ARBA00047899"/>
    </source>
</evidence>
<feature type="region of interest" description="Disordered" evidence="11">
    <location>
        <begin position="126"/>
        <end position="177"/>
    </location>
</feature>
<dbReference type="InterPro" id="IPR008266">
    <property type="entry name" value="Tyr_kinase_AS"/>
</dbReference>
<evidence type="ECO:0000256" key="5">
    <source>
        <dbReference type="ARBA" id="ARBA00019973"/>
    </source>
</evidence>
<dbReference type="Pfam" id="PF00069">
    <property type="entry name" value="Pkinase"/>
    <property type="match status" value="1"/>
</dbReference>
<protein>
    <recommendedName>
        <fullName evidence="5">EKC/KEOPS complex subunit BUD32</fullName>
        <ecNumber evidence="3">2.7.11.1</ecNumber>
    </recommendedName>
    <alternativeName>
        <fullName evidence="6 7">Atypical Serine/threonine protein kinase BUD32</fullName>
    </alternativeName>
    <alternativeName>
        <fullName evidence="4">EKC/KEOPS complex subunit bud32</fullName>
    </alternativeName>
</protein>
<comment type="catalytic activity">
    <reaction evidence="8">
        <text>L-threonyl-[protein] + ATP = O-phospho-L-threonyl-[protein] + ADP + H(+)</text>
        <dbReference type="Rhea" id="RHEA:46608"/>
        <dbReference type="Rhea" id="RHEA-COMP:11060"/>
        <dbReference type="Rhea" id="RHEA-COMP:11605"/>
        <dbReference type="ChEBI" id="CHEBI:15378"/>
        <dbReference type="ChEBI" id="CHEBI:30013"/>
        <dbReference type="ChEBI" id="CHEBI:30616"/>
        <dbReference type="ChEBI" id="CHEBI:61977"/>
        <dbReference type="ChEBI" id="CHEBI:456216"/>
        <dbReference type="EC" id="2.7.11.1"/>
    </reaction>
</comment>
<feature type="domain" description="Protein kinase" evidence="12">
    <location>
        <begin position="235"/>
        <end position="616"/>
    </location>
</feature>
<name>A0A5J5F779_9PEZI</name>
<dbReference type="Proteomes" id="UP000326924">
    <property type="component" value="Unassembled WGS sequence"/>
</dbReference>
<evidence type="ECO:0000256" key="11">
    <source>
        <dbReference type="SAM" id="MobiDB-lite"/>
    </source>
</evidence>
<evidence type="ECO:0000313" key="13">
    <source>
        <dbReference type="EMBL" id="KAA8912228.1"/>
    </source>
</evidence>
<evidence type="ECO:0000256" key="9">
    <source>
        <dbReference type="ARBA" id="ARBA00048679"/>
    </source>
</evidence>